<evidence type="ECO:0000256" key="6">
    <source>
        <dbReference type="SAM" id="Phobius"/>
    </source>
</evidence>
<keyword evidence="2" id="KW-1003">Cell membrane</keyword>
<comment type="subcellular location">
    <subcellularLocation>
        <location evidence="1">Cell membrane</location>
        <topology evidence="1">Multi-pass membrane protein</topology>
    </subcellularLocation>
</comment>
<feature type="transmembrane region" description="Helical" evidence="6">
    <location>
        <begin position="748"/>
        <end position="774"/>
    </location>
</feature>
<dbReference type="EMBL" id="JAVDUM010000002">
    <property type="protein sequence ID" value="MDR6865928.1"/>
    <property type="molecule type" value="Genomic_DNA"/>
</dbReference>
<accession>A0ABU1SAI6</accession>
<evidence type="ECO:0000256" key="2">
    <source>
        <dbReference type="ARBA" id="ARBA00022475"/>
    </source>
</evidence>
<evidence type="ECO:0000313" key="9">
    <source>
        <dbReference type="Proteomes" id="UP001259347"/>
    </source>
</evidence>
<dbReference type="Proteomes" id="UP001259347">
    <property type="component" value="Unassembled WGS sequence"/>
</dbReference>
<evidence type="ECO:0000256" key="3">
    <source>
        <dbReference type="ARBA" id="ARBA00022692"/>
    </source>
</evidence>
<feature type="domain" description="ABC3 transporter permease C-terminal" evidence="7">
    <location>
        <begin position="704"/>
        <end position="773"/>
    </location>
</feature>
<keyword evidence="5 6" id="KW-0472">Membrane</keyword>
<comment type="caution">
    <text evidence="8">The sequence shown here is derived from an EMBL/GenBank/DDBJ whole genome shotgun (WGS) entry which is preliminary data.</text>
</comment>
<evidence type="ECO:0000256" key="4">
    <source>
        <dbReference type="ARBA" id="ARBA00022989"/>
    </source>
</evidence>
<feature type="transmembrane region" description="Helical" evidence="6">
    <location>
        <begin position="315"/>
        <end position="340"/>
    </location>
</feature>
<feature type="transmembrane region" description="Helical" evidence="6">
    <location>
        <begin position="476"/>
        <end position="499"/>
    </location>
</feature>
<feature type="transmembrane region" description="Helical" evidence="6">
    <location>
        <begin position="272"/>
        <end position="295"/>
    </location>
</feature>
<proteinExistence type="predicted"/>
<name>A0ABU1SAI6_9MICO</name>
<organism evidence="8 9">
    <name type="scientific">Microbacterium resistens</name>
    <dbReference type="NCBI Taxonomy" id="156977"/>
    <lineage>
        <taxon>Bacteria</taxon>
        <taxon>Bacillati</taxon>
        <taxon>Actinomycetota</taxon>
        <taxon>Actinomycetes</taxon>
        <taxon>Micrococcales</taxon>
        <taxon>Microbacteriaceae</taxon>
        <taxon>Microbacterium</taxon>
    </lineage>
</organism>
<dbReference type="RefSeq" id="WP_310017218.1">
    <property type="nucleotide sequence ID" value="NZ_JAVDUM010000002.1"/>
</dbReference>
<dbReference type="InterPro" id="IPR003838">
    <property type="entry name" value="ABC3_permease_C"/>
</dbReference>
<evidence type="ECO:0000259" key="7">
    <source>
        <dbReference type="Pfam" id="PF02687"/>
    </source>
</evidence>
<evidence type="ECO:0000256" key="5">
    <source>
        <dbReference type="ARBA" id="ARBA00023136"/>
    </source>
</evidence>
<evidence type="ECO:0000256" key="1">
    <source>
        <dbReference type="ARBA" id="ARBA00004651"/>
    </source>
</evidence>
<keyword evidence="9" id="KW-1185">Reference proteome</keyword>
<feature type="transmembrane region" description="Helical" evidence="6">
    <location>
        <begin position="346"/>
        <end position="366"/>
    </location>
</feature>
<keyword evidence="4 6" id="KW-1133">Transmembrane helix</keyword>
<feature type="transmembrane region" description="Helical" evidence="6">
    <location>
        <begin position="387"/>
        <end position="407"/>
    </location>
</feature>
<protein>
    <recommendedName>
        <fullName evidence="7">ABC3 transporter permease C-terminal domain-containing protein</fullName>
    </recommendedName>
</protein>
<evidence type="ECO:0000313" key="8">
    <source>
        <dbReference type="EMBL" id="MDR6865928.1"/>
    </source>
</evidence>
<dbReference type="Pfam" id="PF02687">
    <property type="entry name" value="FtsX"/>
    <property type="match status" value="1"/>
</dbReference>
<reference evidence="8 9" key="1">
    <citation type="submission" date="2023-07" db="EMBL/GenBank/DDBJ databases">
        <title>Sorghum-associated microbial communities from plants grown in Nebraska, USA.</title>
        <authorList>
            <person name="Schachtman D."/>
        </authorList>
    </citation>
    <scope>NUCLEOTIDE SEQUENCE [LARGE SCALE GENOMIC DNA]</scope>
    <source>
        <strain evidence="8 9">2980</strain>
    </source>
</reference>
<sequence>MTFAMRRGAVQAGRLVLVALLCAIAVMGIGGVDAMAGRLIDDGVREVYREAEPSARTVSVVAARAPDDEDQERSVLAAIDEAFGGADVDIARQVTNEISAGNPDAVRLLSDDRIPELARLTEGRWPERPGEVAVPEAAATIRGWRIDGSVPLGTGATPATVVGVWAPLDPADPAWNGDPGAASGETDGAAGPVVVSAAGMAELRSTPTVTWTVTPRTVAADDLPVLRDALVSLAALPEAVDPQNQRSTRIAGGLAETVDRAARAVQGTRGLLVVPIVFIGTLGVIALGVVLGSLVTARREELFLLSSRGASPVRLAGHAAVESAVAAAAGTAIAFTVLLLSTGIGSAALLAGAGAVVIAAGIAGIATRRASTTGERRRGDAGRRATAALLLPFLLLVIAAAFSVWQLRATGSFIRPDGTADPLAASAPALTLIAACALAPLLVGPLAAGGERLARRGRGIIPVLPLRQIARRVGSATTAVLCLALAAGVASLAAAAPGITAAVEREQLRGALGADVRVVYAGTSGERIDPARAAALAGASGASEAVHRPLAIGSENVDLVAAAPDALGLDEHGRRALEAPVEDGEVAAVVTSALADRLGARAGTVATALLRTSSLTLSIRVVDIVPALPGIGTAPGVAVSDEALAALAGKKLPADELWIRTASPAQTADAVRGVLKTPARVLTPGAVSTLPITGTAGLLLWAGAGAAALLAVLGFAAAVTEASARRRSEAIPLRSLGMDRARQRSARVAEIVTIAVLAVVIGTVAGLAVAPLVLPPLLGAST</sequence>
<keyword evidence="3 6" id="KW-0812">Transmembrane</keyword>
<feature type="transmembrane region" description="Helical" evidence="6">
    <location>
        <begin position="698"/>
        <end position="719"/>
    </location>
</feature>
<feature type="transmembrane region" description="Helical" evidence="6">
    <location>
        <begin position="427"/>
        <end position="448"/>
    </location>
</feature>
<gene>
    <name evidence="8" type="ORF">J2Y69_000513</name>
</gene>